<dbReference type="PANTHER" id="PTHR30404">
    <property type="entry name" value="N-ACETYLMURAMOYL-L-ALANINE AMIDASE"/>
    <property type="match status" value="1"/>
</dbReference>
<evidence type="ECO:0000313" key="7">
    <source>
        <dbReference type="EMBL" id="MBZ0157845.1"/>
    </source>
</evidence>
<dbReference type="GO" id="GO:0009253">
    <property type="term" value="P:peptidoglycan catabolic process"/>
    <property type="evidence" value="ECO:0007669"/>
    <property type="project" value="InterPro"/>
</dbReference>
<proteinExistence type="predicted"/>
<evidence type="ECO:0000259" key="6">
    <source>
        <dbReference type="Pfam" id="PF01520"/>
    </source>
</evidence>
<dbReference type="AlphaFoldDB" id="A0A953M2N8"/>
<dbReference type="CDD" id="cd02696">
    <property type="entry name" value="MurNAc-LAA"/>
    <property type="match status" value="1"/>
</dbReference>
<dbReference type="GO" id="GO:0008745">
    <property type="term" value="F:N-acetylmuramoyl-L-alanine amidase activity"/>
    <property type="evidence" value="ECO:0007669"/>
    <property type="project" value="UniProtKB-EC"/>
</dbReference>
<gene>
    <name evidence="7" type="ORF">K8I29_16740</name>
</gene>
<organism evidence="7 8">
    <name type="scientific">Candidatus Nitrobium versatile</name>
    <dbReference type="NCBI Taxonomy" id="2884831"/>
    <lineage>
        <taxon>Bacteria</taxon>
        <taxon>Pseudomonadati</taxon>
        <taxon>Nitrospirota</taxon>
        <taxon>Nitrospiria</taxon>
        <taxon>Nitrospirales</taxon>
        <taxon>Nitrospiraceae</taxon>
        <taxon>Candidatus Nitrobium</taxon>
    </lineage>
</organism>
<feature type="region of interest" description="Disordered" evidence="4">
    <location>
        <begin position="138"/>
        <end position="163"/>
    </location>
</feature>
<dbReference type="InterPro" id="IPR002508">
    <property type="entry name" value="MurNAc-LAA_cat"/>
</dbReference>
<comment type="catalytic activity">
    <reaction evidence="1">
        <text>Hydrolyzes the link between N-acetylmuramoyl residues and L-amino acid residues in certain cell-wall glycopeptides.</text>
        <dbReference type="EC" id="3.5.1.28"/>
    </reaction>
</comment>
<keyword evidence="3" id="KW-0378">Hydrolase</keyword>
<evidence type="ECO:0000256" key="1">
    <source>
        <dbReference type="ARBA" id="ARBA00001561"/>
    </source>
</evidence>
<evidence type="ECO:0000313" key="8">
    <source>
        <dbReference type="Proteomes" id="UP000705867"/>
    </source>
</evidence>
<comment type="caution">
    <text evidence="7">The sequence shown here is derived from an EMBL/GenBank/DDBJ whole genome shotgun (WGS) entry which is preliminary data.</text>
</comment>
<dbReference type="PANTHER" id="PTHR30404:SF0">
    <property type="entry name" value="N-ACETYLMURAMOYL-L-ALANINE AMIDASE AMIC"/>
    <property type="match status" value="1"/>
</dbReference>
<reference evidence="7" key="1">
    <citation type="journal article" date="2021" name="bioRxiv">
        <title>Unraveling nitrogen, sulfur and carbon metabolic pathways and microbial community transcriptional responses to substrate deprivation and toxicity stresses in a bioreactor mimicking anoxic brackish coastal sediment conditions.</title>
        <authorList>
            <person name="Martins P.D."/>
            <person name="Echeveste M.J."/>
            <person name="Arshad A."/>
            <person name="Kurth J."/>
            <person name="Ouboter H."/>
            <person name="Jetten M.S.M."/>
            <person name="Welte C.U."/>
        </authorList>
    </citation>
    <scope>NUCLEOTIDE SEQUENCE</scope>
    <source>
        <strain evidence="7">MAG_39</strain>
    </source>
</reference>
<dbReference type="GO" id="GO:0030288">
    <property type="term" value="C:outer membrane-bounded periplasmic space"/>
    <property type="evidence" value="ECO:0007669"/>
    <property type="project" value="TreeGrafter"/>
</dbReference>
<evidence type="ECO:0000256" key="3">
    <source>
        <dbReference type="ARBA" id="ARBA00022801"/>
    </source>
</evidence>
<accession>A0A953M2N8</accession>
<protein>
    <recommendedName>
        <fullName evidence="2">N-acetylmuramoyl-L-alanine amidase</fullName>
        <ecNumber evidence="2">3.5.1.28</ecNumber>
    </recommendedName>
</protein>
<evidence type="ECO:0000256" key="4">
    <source>
        <dbReference type="SAM" id="MobiDB-lite"/>
    </source>
</evidence>
<feature type="domain" description="MurNAc-LAA" evidence="6">
    <location>
        <begin position="181"/>
        <end position="323"/>
    </location>
</feature>
<evidence type="ECO:0000256" key="5">
    <source>
        <dbReference type="SAM" id="SignalP"/>
    </source>
</evidence>
<name>A0A953M2N8_9BACT</name>
<dbReference type="Pfam" id="PF01520">
    <property type="entry name" value="Amidase_3"/>
    <property type="match status" value="1"/>
</dbReference>
<reference evidence="7" key="2">
    <citation type="submission" date="2021-08" db="EMBL/GenBank/DDBJ databases">
        <authorList>
            <person name="Dalcin Martins P."/>
        </authorList>
    </citation>
    <scope>NUCLEOTIDE SEQUENCE</scope>
    <source>
        <strain evidence="7">MAG_39</strain>
    </source>
</reference>
<dbReference type="Proteomes" id="UP000705867">
    <property type="component" value="Unassembled WGS sequence"/>
</dbReference>
<evidence type="ECO:0000256" key="2">
    <source>
        <dbReference type="ARBA" id="ARBA00011901"/>
    </source>
</evidence>
<dbReference type="Gene3D" id="3.40.630.40">
    <property type="entry name" value="Zn-dependent exopeptidases"/>
    <property type="match status" value="1"/>
</dbReference>
<feature type="signal peptide" evidence="5">
    <location>
        <begin position="1"/>
        <end position="18"/>
    </location>
</feature>
<dbReference type="EC" id="3.5.1.28" evidence="2"/>
<dbReference type="InterPro" id="IPR050695">
    <property type="entry name" value="N-acetylmuramoyl_amidase_3"/>
</dbReference>
<sequence length="355" mass="38520">MGFLFCLFCLLFFSSAGAETPKAPQKNSSVPDSFVTVRIGKHADRTRIVFEASEEYIQRVSVTMTGENSVKVDFRAPLTFVHPQKGMLRGKTPHELARGIRFTVQEGGCTVTADGLDDIDVSKLSVPPRLVIDMYVGQGQVPAPSPGPTPGPRPVGESEGGQVQADAFSAPEGADIRIDAIVLDAGHGGSDAGALCMKTAEKDVALQFAKDIAAALGKRGKRVFLTRTGDQVLTLRERIKASNQKSPGMFFSIHMSCRNEFALYRARKKPAKDIEGEKKDMAGFVAQAFARSLKNEFKLNVVQEELPLRVISGINAPALLIELPGPEAFRYEGKNRERLVTLLLRAMAYASPVQA</sequence>
<dbReference type="SUPFAM" id="SSF53187">
    <property type="entry name" value="Zn-dependent exopeptidases"/>
    <property type="match status" value="1"/>
</dbReference>
<keyword evidence="5" id="KW-0732">Signal</keyword>
<feature type="compositionally biased region" description="Pro residues" evidence="4">
    <location>
        <begin position="143"/>
        <end position="153"/>
    </location>
</feature>
<dbReference type="EMBL" id="JAIOIV010000130">
    <property type="protein sequence ID" value="MBZ0157845.1"/>
    <property type="molecule type" value="Genomic_DNA"/>
</dbReference>
<feature type="chain" id="PRO_5037853889" description="N-acetylmuramoyl-L-alanine amidase" evidence="5">
    <location>
        <begin position="19"/>
        <end position="355"/>
    </location>
</feature>